<accession>A0A1E8FAK4</accession>
<protein>
    <recommendedName>
        <fullName evidence="2">Lipoprotein LPP20-like domain-containing protein</fullName>
    </recommendedName>
</protein>
<keyword evidence="4" id="KW-1185">Reference proteome</keyword>
<gene>
    <name evidence="3" type="ORF">BFC17_01320</name>
</gene>
<dbReference type="OrthoDB" id="6383727at2"/>
<evidence type="ECO:0000313" key="4">
    <source>
        <dbReference type="Proteomes" id="UP000176037"/>
    </source>
</evidence>
<keyword evidence="1" id="KW-0732">Signal</keyword>
<dbReference type="AlphaFoldDB" id="A0A1E8FAK4"/>
<dbReference type="Pfam" id="PF02169">
    <property type="entry name" value="LPP20"/>
    <property type="match status" value="1"/>
</dbReference>
<dbReference type="RefSeq" id="WP_070177322.1">
    <property type="nucleotide sequence ID" value="NZ_BMJR01000002.1"/>
</dbReference>
<dbReference type="Gene3D" id="3.10.28.20">
    <property type="entry name" value="Acetamidase/Formamidase-like domains"/>
    <property type="match status" value="1"/>
</dbReference>
<evidence type="ECO:0000259" key="2">
    <source>
        <dbReference type="Pfam" id="PF02169"/>
    </source>
</evidence>
<sequence length="332" mass="37390">MIWTTKDVQQLWSGYLALTCVLIVLSTSAHAQMPGWVQKSTQDTDAHMYGIGSGNSLEQAKNMALAELAGKVNSQVQQLFQMQEQAVNDDYSSEMSLDTRVEVGATDLKYFYVNQTEQSGSVYWVELVLDKTKMANDLKAQFEVEHGTLTSQMQALLNQSAFMQFLQANEAATSITRLKRLIMQVKYYSPAFSTSQYVQQYNQYLKQLQQATAANQVFLNDQQADTLVAKEFRNWLSKQGVNLAPSKSAKTDVIELTTTVDAYQDKRDAYIAELQTTVNVSSTAFGEIGHATFQTKGRDYKRESQALDKAVKAFKLKIQRKDPAKLLNIKVY</sequence>
<evidence type="ECO:0000256" key="1">
    <source>
        <dbReference type="SAM" id="SignalP"/>
    </source>
</evidence>
<feature type="signal peptide" evidence="1">
    <location>
        <begin position="1"/>
        <end position="31"/>
    </location>
</feature>
<organism evidence="3 4">
    <name type="scientific">Alteromonas lipolytica</name>
    <dbReference type="NCBI Taxonomy" id="1856405"/>
    <lineage>
        <taxon>Bacteria</taxon>
        <taxon>Pseudomonadati</taxon>
        <taxon>Pseudomonadota</taxon>
        <taxon>Gammaproteobacteria</taxon>
        <taxon>Alteromonadales</taxon>
        <taxon>Alteromonadaceae</taxon>
        <taxon>Alteromonas/Salinimonas group</taxon>
        <taxon>Alteromonas</taxon>
    </lineage>
</organism>
<evidence type="ECO:0000313" key="3">
    <source>
        <dbReference type="EMBL" id="OFI32945.1"/>
    </source>
</evidence>
<feature type="chain" id="PRO_5009213919" description="Lipoprotein LPP20-like domain-containing protein" evidence="1">
    <location>
        <begin position="32"/>
        <end position="332"/>
    </location>
</feature>
<reference evidence="3 4" key="1">
    <citation type="submission" date="2016-09" db="EMBL/GenBank/DDBJ databases">
        <title>Alteromonas lipolytica, a new species isolated from sea water.</title>
        <authorList>
            <person name="Wu Y.-H."/>
            <person name="Cheng H."/>
            <person name="Xu X.-W."/>
        </authorList>
    </citation>
    <scope>NUCLEOTIDE SEQUENCE [LARGE SCALE GENOMIC DNA]</scope>
    <source>
        <strain evidence="3 4">JW12</strain>
    </source>
</reference>
<dbReference type="EMBL" id="MJIC01000015">
    <property type="protein sequence ID" value="OFI32945.1"/>
    <property type="molecule type" value="Genomic_DNA"/>
</dbReference>
<feature type="domain" description="Lipoprotein LPP20-like" evidence="2">
    <location>
        <begin position="34"/>
        <end position="105"/>
    </location>
</feature>
<dbReference type="InterPro" id="IPR024952">
    <property type="entry name" value="LPP20-like_dom"/>
</dbReference>
<dbReference type="Proteomes" id="UP000176037">
    <property type="component" value="Unassembled WGS sequence"/>
</dbReference>
<comment type="caution">
    <text evidence="3">The sequence shown here is derived from an EMBL/GenBank/DDBJ whole genome shotgun (WGS) entry which is preliminary data.</text>
</comment>
<proteinExistence type="predicted"/>
<name>A0A1E8FAK4_9ALTE</name>